<dbReference type="InterPro" id="IPR016167">
    <property type="entry name" value="FAD-bd_PCMH_sub1"/>
</dbReference>
<evidence type="ECO:0000256" key="1">
    <source>
        <dbReference type="ARBA" id="ARBA00022630"/>
    </source>
</evidence>
<reference evidence="5 6" key="1">
    <citation type="journal article" date="2014" name="Genome Announc.">
        <title>Complete Genome Sequence of Polychlorinated Biphenyl Degrader Comamonas testosteroni TK102 (NBRC 109938).</title>
        <authorList>
            <person name="Fukuda K."/>
            <person name="Hosoyama A."/>
            <person name="Tsuchikane K."/>
            <person name="Ohji S."/>
            <person name="Yamazoe A."/>
            <person name="Fujita N."/>
            <person name="Shintani M."/>
            <person name="Kimbara K."/>
        </authorList>
    </citation>
    <scope>NUCLEOTIDE SEQUENCE [LARGE SCALE GENOMIC DNA]</scope>
    <source>
        <strain evidence="5">TK102</strain>
    </source>
</reference>
<dbReference type="SMART" id="SM01092">
    <property type="entry name" value="CO_deh_flav_C"/>
    <property type="match status" value="1"/>
</dbReference>
<accession>A0A076PSY0</accession>
<evidence type="ECO:0000256" key="3">
    <source>
        <dbReference type="ARBA" id="ARBA00023002"/>
    </source>
</evidence>
<dbReference type="InterPro" id="IPR051312">
    <property type="entry name" value="Diverse_Substr_Oxidored"/>
</dbReference>
<dbReference type="KEGG" id="ctes:O987_11615"/>
<dbReference type="InterPro" id="IPR005107">
    <property type="entry name" value="CO_DH_flav_C"/>
</dbReference>
<dbReference type="Gene3D" id="3.30.465.10">
    <property type="match status" value="1"/>
</dbReference>
<dbReference type="SUPFAM" id="SSF56176">
    <property type="entry name" value="FAD-binding/transporter-associated domain-like"/>
    <property type="match status" value="1"/>
</dbReference>
<dbReference type="Pfam" id="PF03450">
    <property type="entry name" value="CO_deh_flav_C"/>
    <property type="match status" value="1"/>
</dbReference>
<dbReference type="GO" id="GO:0016491">
    <property type="term" value="F:oxidoreductase activity"/>
    <property type="evidence" value="ECO:0007669"/>
    <property type="project" value="UniProtKB-KW"/>
</dbReference>
<dbReference type="AlphaFoldDB" id="A0A076PSY0"/>
<name>A0A076PSY0_COMTE</name>
<gene>
    <name evidence="5" type="ORF">O987_11615</name>
</gene>
<evidence type="ECO:0000259" key="4">
    <source>
        <dbReference type="PROSITE" id="PS51387"/>
    </source>
</evidence>
<dbReference type="InterPro" id="IPR016166">
    <property type="entry name" value="FAD-bd_PCMH"/>
</dbReference>
<keyword evidence="3" id="KW-0560">Oxidoreductase</keyword>
<dbReference type="Gene3D" id="3.30.390.50">
    <property type="entry name" value="CO dehydrogenase flavoprotein, C-terminal domain"/>
    <property type="match status" value="1"/>
</dbReference>
<dbReference type="EMBL" id="CP006704">
    <property type="protein sequence ID" value="AIJ46442.1"/>
    <property type="molecule type" value="Genomic_DNA"/>
</dbReference>
<protein>
    <submittedName>
        <fullName evidence="5">4-hydroxybenzoyl-CoA reductase subunit beta</fullName>
    </submittedName>
</protein>
<dbReference type="FunFam" id="3.30.465.10:FF:000017">
    <property type="entry name" value="Xanthine dehydrogenase, FAD binding subunit"/>
    <property type="match status" value="1"/>
</dbReference>
<proteinExistence type="predicted"/>
<evidence type="ECO:0000313" key="5">
    <source>
        <dbReference type="EMBL" id="AIJ46442.1"/>
    </source>
</evidence>
<dbReference type="InterPro" id="IPR002346">
    <property type="entry name" value="Mopterin_DH_FAD-bd"/>
</dbReference>
<dbReference type="InterPro" id="IPR036318">
    <property type="entry name" value="FAD-bd_PCMH-like_sf"/>
</dbReference>
<dbReference type="SUPFAM" id="SSF55447">
    <property type="entry name" value="CO dehydrogenase flavoprotein C-terminal domain-like"/>
    <property type="match status" value="1"/>
</dbReference>
<dbReference type="PANTHER" id="PTHR42659:SF2">
    <property type="entry name" value="XANTHINE DEHYDROGENASE SUBUNIT C-RELATED"/>
    <property type="match status" value="1"/>
</dbReference>
<keyword evidence="1" id="KW-0285">Flavoprotein</keyword>
<dbReference type="Gene3D" id="3.30.43.10">
    <property type="entry name" value="Uridine Diphospho-n-acetylenolpyruvylglucosamine Reductase, domain 2"/>
    <property type="match status" value="1"/>
</dbReference>
<dbReference type="HOGENOM" id="CLU_058050_3_0_4"/>
<evidence type="ECO:0000313" key="6">
    <source>
        <dbReference type="Proteomes" id="UP000028782"/>
    </source>
</evidence>
<dbReference type="Proteomes" id="UP000028782">
    <property type="component" value="Chromosome"/>
</dbReference>
<dbReference type="InterPro" id="IPR016169">
    <property type="entry name" value="FAD-bd_PCMH_sub2"/>
</dbReference>
<evidence type="ECO:0000256" key="2">
    <source>
        <dbReference type="ARBA" id="ARBA00022827"/>
    </source>
</evidence>
<feature type="domain" description="FAD-binding PCMH-type" evidence="4">
    <location>
        <begin position="1"/>
        <end position="176"/>
    </location>
</feature>
<organism evidence="5 6">
    <name type="scientific">Comamonas testosteroni TK102</name>
    <dbReference type="NCBI Taxonomy" id="1392005"/>
    <lineage>
        <taxon>Bacteria</taxon>
        <taxon>Pseudomonadati</taxon>
        <taxon>Pseudomonadota</taxon>
        <taxon>Betaproteobacteria</taxon>
        <taxon>Burkholderiales</taxon>
        <taxon>Comamonadaceae</taxon>
        <taxon>Comamonas</taxon>
    </lineage>
</organism>
<dbReference type="InterPro" id="IPR036683">
    <property type="entry name" value="CO_DH_flav_C_dom_sf"/>
</dbReference>
<keyword evidence="2" id="KW-0274">FAD</keyword>
<dbReference type="RefSeq" id="WP_043372244.1">
    <property type="nucleotide sequence ID" value="NZ_CP006704.1"/>
</dbReference>
<sequence length="293" mass="31691">MREFDFAEPSSVAEASQMLADQGDDARIIAGGSALMLAMRQRMLAPTHLISVARLPRLHGIDFDPRQGLRIGAMSRHIDVARSELVKAHAPVLARMAAQVANPQVRNQGTIGGNLCYADPSTDPPGCLMALDASVVLGSTRGERVLSMEEFLVDYYTTAMQSDELLLEIRVPLQAPGTQGEYTRFLRTAAEHRPLVSVALVVQREGQICHQARLVVGASTPVPTRLRRAEDCLRGKTVNAQLAAQVAAIVAEDIQPVSDLRGSSEFRRAMVGVVTRRTVSMLFGIDINEGVAA</sequence>
<dbReference type="PANTHER" id="PTHR42659">
    <property type="entry name" value="XANTHINE DEHYDROGENASE SUBUNIT C-RELATED"/>
    <property type="match status" value="1"/>
</dbReference>
<dbReference type="GO" id="GO:0071949">
    <property type="term" value="F:FAD binding"/>
    <property type="evidence" value="ECO:0007669"/>
    <property type="project" value="InterPro"/>
</dbReference>
<dbReference type="Pfam" id="PF00941">
    <property type="entry name" value="FAD_binding_5"/>
    <property type="match status" value="1"/>
</dbReference>
<dbReference type="PROSITE" id="PS51387">
    <property type="entry name" value="FAD_PCMH"/>
    <property type="match status" value="1"/>
</dbReference>